<feature type="compositionally biased region" description="Basic residues" evidence="7">
    <location>
        <begin position="97"/>
        <end position="110"/>
    </location>
</feature>
<keyword evidence="5" id="KW-0804">Transcription</keyword>
<dbReference type="PROSITE" id="PS51369">
    <property type="entry name" value="TCP"/>
    <property type="match status" value="1"/>
</dbReference>
<keyword evidence="4" id="KW-0238">DNA-binding</keyword>
<feature type="region of interest" description="Disordered" evidence="7">
    <location>
        <begin position="1"/>
        <end position="28"/>
    </location>
</feature>
<dbReference type="InterPro" id="IPR005333">
    <property type="entry name" value="Transcription_factor_TCP"/>
</dbReference>
<feature type="region of interest" description="Disordered" evidence="7">
    <location>
        <begin position="56"/>
        <end position="117"/>
    </location>
</feature>
<dbReference type="GO" id="GO:0003700">
    <property type="term" value="F:DNA-binding transcription factor activity"/>
    <property type="evidence" value="ECO:0007669"/>
    <property type="project" value="InterPro"/>
</dbReference>
<dbReference type="PANTHER" id="PTHR31072">
    <property type="entry name" value="TRANSCRIPTION FACTOR TCP4-RELATED"/>
    <property type="match status" value="1"/>
</dbReference>
<feature type="region of interest" description="Disordered" evidence="7">
    <location>
        <begin position="241"/>
        <end position="263"/>
    </location>
</feature>
<proteinExistence type="predicted"/>
<evidence type="ECO:0000259" key="9">
    <source>
        <dbReference type="PROSITE" id="PS51370"/>
    </source>
</evidence>
<reference evidence="10" key="1">
    <citation type="submission" date="2018-02" db="EMBL/GenBank/DDBJ databases">
        <authorList>
            <person name="Cohen D.B."/>
            <person name="Kent A.D."/>
        </authorList>
    </citation>
    <scope>NUCLEOTIDE SEQUENCE</scope>
</reference>
<dbReference type="EMBL" id="OIVN01006415">
    <property type="protein sequence ID" value="SPD32649.1"/>
    <property type="molecule type" value="Genomic_DNA"/>
</dbReference>
<dbReference type="InterPro" id="IPR017888">
    <property type="entry name" value="CYC/TB1_R_domain"/>
</dbReference>
<dbReference type="GO" id="GO:0005634">
    <property type="term" value="C:nucleus"/>
    <property type="evidence" value="ECO:0007669"/>
    <property type="project" value="UniProtKB-SubCell"/>
</dbReference>
<organism evidence="10">
    <name type="scientific">Fagus sylvatica</name>
    <name type="common">Beechnut</name>
    <dbReference type="NCBI Taxonomy" id="28930"/>
    <lineage>
        <taxon>Eukaryota</taxon>
        <taxon>Viridiplantae</taxon>
        <taxon>Streptophyta</taxon>
        <taxon>Embryophyta</taxon>
        <taxon>Tracheophyta</taxon>
        <taxon>Spermatophyta</taxon>
        <taxon>Magnoliopsida</taxon>
        <taxon>eudicotyledons</taxon>
        <taxon>Gunneridae</taxon>
        <taxon>Pentapetalae</taxon>
        <taxon>rosids</taxon>
        <taxon>fabids</taxon>
        <taxon>Fagales</taxon>
        <taxon>Fagaceae</taxon>
        <taxon>Fagus</taxon>
    </lineage>
</organism>
<evidence type="ECO:0008006" key="11">
    <source>
        <dbReference type="Google" id="ProtNLM"/>
    </source>
</evidence>
<comment type="subcellular location">
    <subcellularLocation>
        <location evidence="1">Nucleus</location>
    </subcellularLocation>
</comment>
<evidence type="ECO:0000259" key="8">
    <source>
        <dbReference type="PROSITE" id="PS51369"/>
    </source>
</evidence>
<feature type="domain" description="TCP" evidence="8">
    <location>
        <begin position="104"/>
        <end position="162"/>
    </location>
</feature>
<dbReference type="AlphaFoldDB" id="A0A2N9J879"/>
<dbReference type="PROSITE" id="PS51370">
    <property type="entry name" value="R"/>
    <property type="match status" value="1"/>
</dbReference>
<feature type="domain" description="R" evidence="9">
    <location>
        <begin position="220"/>
        <end position="237"/>
    </location>
</feature>
<dbReference type="Pfam" id="PF03634">
    <property type="entry name" value="TCP"/>
    <property type="match status" value="1"/>
</dbReference>
<dbReference type="GO" id="GO:2000032">
    <property type="term" value="P:regulation of secondary shoot formation"/>
    <property type="evidence" value="ECO:0007669"/>
    <property type="project" value="TreeGrafter"/>
</dbReference>
<evidence type="ECO:0000256" key="6">
    <source>
        <dbReference type="ARBA" id="ARBA00023242"/>
    </source>
</evidence>
<name>A0A2N9J879_FAGSY</name>
<evidence type="ECO:0000256" key="5">
    <source>
        <dbReference type="ARBA" id="ARBA00023163"/>
    </source>
</evidence>
<evidence type="ECO:0000256" key="7">
    <source>
        <dbReference type="SAM" id="MobiDB-lite"/>
    </source>
</evidence>
<keyword evidence="3" id="KW-0805">Transcription regulation</keyword>
<feature type="compositionally biased region" description="Low complexity" evidence="7">
    <location>
        <begin position="56"/>
        <end position="68"/>
    </location>
</feature>
<feature type="compositionally biased region" description="Polar residues" evidence="7">
    <location>
        <begin position="245"/>
        <end position="263"/>
    </location>
</feature>
<sequence length="420" mass="46655">MFPCSSSHNPFTYTSSGQEEQPPSSYSHLQAPFFVDDDLFLSHLLSQQQLFVATTSSQAQTESSVEASNSKEIDNKNLEAASPKKKSNGRSNSKPTNPRKRSGKKDRHSKICTAQGPRDRRMRLSLQIARKFFDLQDMLGFDKASKTIEWLFTKSKTAIKELTESISQVKQSCSHVAKSSTVSFTSESEVGSVNVEVADDGEFVNLAREKKNRKLHRVARDSRDKARARARERTREKLMIRGFENSKQSSEAKNSSNLGQLWSSSAPLETGEEAGFCNQEMKSSLKMMADQGEETSNNDHLQQYQTNSVSINEKILGIEGTPKCSLIFNSSHNVAVSSGVNSEEDFPGFPVNWDSNNSNIQSFCCTTSMKPSTGDVQVKLPSAIATATYNSQEQMLSSIFMTTTPNTQEQSPSSYFITYP</sequence>
<evidence type="ECO:0000256" key="2">
    <source>
        <dbReference type="ARBA" id="ARBA00022473"/>
    </source>
</evidence>
<evidence type="ECO:0000313" key="10">
    <source>
        <dbReference type="EMBL" id="SPD32649.1"/>
    </source>
</evidence>
<evidence type="ECO:0000256" key="3">
    <source>
        <dbReference type="ARBA" id="ARBA00023015"/>
    </source>
</evidence>
<evidence type="ECO:0000256" key="4">
    <source>
        <dbReference type="ARBA" id="ARBA00023125"/>
    </source>
</evidence>
<keyword evidence="2" id="KW-0217">Developmental protein</keyword>
<evidence type="ECO:0000256" key="1">
    <source>
        <dbReference type="ARBA" id="ARBA00004123"/>
    </source>
</evidence>
<protein>
    <recommendedName>
        <fullName evidence="11">TCP domain-containing protein</fullName>
    </recommendedName>
</protein>
<gene>
    <name evidence="10" type="ORF">FSB_LOCUS60531</name>
</gene>
<dbReference type="GO" id="GO:0043565">
    <property type="term" value="F:sequence-specific DNA binding"/>
    <property type="evidence" value="ECO:0007669"/>
    <property type="project" value="TreeGrafter"/>
</dbReference>
<accession>A0A2N9J879</accession>
<keyword evidence="6" id="KW-0539">Nucleus</keyword>
<dbReference type="PANTHER" id="PTHR31072:SF87">
    <property type="entry name" value="TRANSCRIPTION FACTOR TCP12"/>
    <property type="match status" value="1"/>
</dbReference>
<dbReference type="InterPro" id="IPR017887">
    <property type="entry name" value="TF_TCP_subgr"/>
</dbReference>